<organism evidence="2">
    <name type="scientific">Loigolactobacillus rennini</name>
    <dbReference type="NCBI Taxonomy" id="238013"/>
    <lineage>
        <taxon>Bacteria</taxon>
        <taxon>Bacillati</taxon>
        <taxon>Bacillota</taxon>
        <taxon>Bacilli</taxon>
        <taxon>Lactobacillales</taxon>
        <taxon>Lactobacillaceae</taxon>
        <taxon>Loigolactobacillus</taxon>
    </lineage>
</organism>
<dbReference type="Pfam" id="PF25058">
    <property type="entry name" value="ARM_TT21"/>
    <property type="match status" value="1"/>
</dbReference>
<dbReference type="EMBL" id="LT634362">
    <property type="protein sequence ID" value="SFZ88076.1"/>
    <property type="molecule type" value="Genomic_DNA"/>
</dbReference>
<gene>
    <name evidence="2" type="ORF">LREN565_1189</name>
</gene>
<dbReference type="Gene3D" id="1.25.40.10">
    <property type="entry name" value="Tetratricopeptide repeat domain"/>
    <property type="match status" value="3"/>
</dbReference>
<dbReference type="PANTHER" id="PTHR12558">
    <property type="entry name" value="CELL DIVISION CYCLE 16,23,27"/>
    <property type="match status" value="1"/>
</dbReference>
<dbReference type="PANTHER" id="PTHR12558:SF13">
    <property type="entry name" value="CELL DIVISION CYCLE PROTEIN 27 HOMOLOG"/>
    <property type="match status" value="1"/>
</dbReference>
<dbReference type="InterPro" id="IPR019734">
    <property type="entry name" value="TPR_rpt"/>
</dbReference>
<feature type="repeat" description="TPR" evidence="1">
    <location>
        <begin position="204"/>
        <end position="237"/>
    </location>
</feature>
<dbReference type="SUPFAM" id="SSF48452">
    <property type="entry name" value="TPR-like"/>
    <property type="match status" value="3"/>
</dbReference>
<dbReference type="SMART" id="SM00028">
    <property type="entry name" value="TPR"/>
    <property type="match status" value="5"/>
</dbReference>
<name>A0A1K2I6V8_9LACO</name>
<keyword evidence="1" id="KW-0802">TPR repeat</keyword>
<accession>A0A1K2I6V8</accession>
<evidence type="ECO:0000313" key="2">
    <source>
        <dbReference type="EMBL" id="SFZ88076.1"/>
    </source>
</evidence>
<dbReference type="AlphaFoldDB" id="A0A1K2I6V8"/>
<proteinExistence type="predicted"/>
<protein>
    <submittedName>
        <fullName evidence="2">TPR-repeat-containing protein, putative component of Menaquinone-cytochrome C reductase</fullName>
    </submittedName>
</protein>
<dbReference type="Pfam" id="PF14559">
    <property type="entry name" value="TPR_19"/>
    <property type="match status" value="2"/>
</dbReference>
<reference evidence="2" key="1">
    <citation type="submission" date="2016-11" db="EMBL/GenBank/DDBJ databases">
        <authorList>
            <person name="Jaros S."/>
            <person name="Januszkiewicz K."/>
            <person name="Wedrychowicz H."/>
        </authorList>
    </citation>
    <scope>NUCLEOTIDE SEQUENCE</scope>
    <source>
        <strain evidence="2">ACA-DC 565</strain>
    </source>
</reference>
<feature type="repeat" description="TPR" evidence="1">
    <location>
        <begin position="32"/>
        <end position="65"/>
    </location>
</feature>
<sequence>MSYAKKMLTALQLGQLKQADAAFKQALQQDDAQTLYSLGENLYALGFLHQARQVYQQLLQQYPDEDEIRTTLADIAISDGHIDEALDYLLAIKPDSPAYAQSLLVSADLYQQQGLYEVSEQKLLTARRLFPDEPIISFALAEFYFDSGEFQKASVHYEALLAAGETKIAQVNLKQRLGVAYANSGKFEQAQDCLAQIPIAEMDSNTLFQAGFIALQLKDYSRAIEHFEKLVEQDPQYSSVYPPYADALEADHQLEAALRTVQAGLKIDQYNEVLFGKGATIALKLDDAQTAEKYLKQLLEIDPENMQALVRLSNLYLKLEWHEKNEALLKPALAQGDVDPQAYWNFARSAAALGQSQSARENYLLAYPTFKAEPRFLKELITFFRDQGMRAEAKAALQRYVKLVPTDADMVYLLDDYQD</sequence>
<evidence type="ECO:0000256" key="1">
    <source>
        <dbReference type="PROSITE-ProRule" id="PRU00339"/>
    </source>
</evidence>
<dbReference type="InterPro" id="IPR011990">
    <property type="entry name" value="TPR-like_helical_dom_sf"/>
</dbReference>
<dbReference type="PROSITE" id="PS50005">
    <property type="entry name" value="TPR"/>
    <property type="match status" value="2"/>
</dbReference>